<dbReference type="Proteomes" id="UP001348098">
    <property type="component" value="Unassembled WGS sequence"/>
</dbReference>
<dbReference type="GO" id="GO:0032259">
    <property type="term" value="P:methylation"/>
    <property type="evidence" value="ECO:0007669"/>
    <property type="project" value="UniProtKB-KW"/>
</dbReference>
<dbReference type="Gene3D" id="3.40.50.150">
    <property type="entry name" value="Vaccinia Virus protein VP39"/>
    <property type="match status" value="1"/>
</dbReference>
<evidence type="ECO:0000256" key="3">
    <source>
        <dbReference type="ARBA" id="ARBA00022691"/>
    </source>
</evidence>
<keyword evidence="3" id="KW-0949">S-adenosyl-L-methionine</keyword>
<evidence type="ECO:0000256" key="2">
    <source>
        <dbReference type="ARBA" id="ARBA00022679"/>
    </source>
</evidence>
<evidence type="ECO:0000313" key="5">
    <source>
        <dbReference type="Proteomes" id="UP001348098"/>
    </source>
</evidence>
<dbReference type="InterPro" id="IPR018117">
    <property type="entry name" value="C5_DNA_meth_AS"/>
</dbReference>
<protein>
    <submittedName>
        <fullName evidence="4">DNA cytosine methyltransferase</fullName>
    </submittedName>
</protein>
<dbReference type="RefSeq" id="WP_195082739.1">
    <property type="nucleotide sequence ID" value="NZ_JAYESH010000012.1"/>
</dbReference>
<comment type="caution">
    <text evidence="4">The sequence shown here is derived from an EMBL/GenBank/DDBJ whole genome shotgun (WGS) entry which is preliminary data.</text>
</comment>
<proteinExistence type="predicted"/>
<dbReference type="SUPFAM" id="SSF53335">
    <property type="entry name" value="S-adenosyl-L-methionine-dependent methyltransferases"/>
    <property type="match status" value="1"/>
</dbReference>
<accession>A0ABU6B1H9</accession>
<evidence type="ECO:0000313" key="4">
    <source>
        <dbReference type="EMBL" id="MEB3513545.1"/>
    </source>
</evidence>
<name>A0ABU6B1H9_9NOCA</name>
<dbReference type="EMBL" id="JAYKYQ010000012">
    <property type="protein sequence ID" value="MEB3513545.1"/>
    <property type="molecule type" value="Genomic_DNA"/>
</dbReference>
<organism evidence="4 5">
    <name type="scientific">Nocardia implantans</name>
    <dbReference type="NCBI Taxonomy" id="3108168"/>
    <lineage>
        <taxon>Bacteria</taxon>
        <taxon>Bacillati</taxon>
        <taxon>Actinomycetota</taxon>
        <taxon>Actinomycetes</taxon>
        <taxon>Mycobacteriales</taxon>
        <taxon>Nocardiaceae</taxon>
        <taxon>Nocardia</taxon>
    </lineage>
</organism>
<reference evidence="4 5" key="1">
    <citation type="submission" date="2023-12" db="EMBL/GenBank/DDBJ databases">
        <title>novel species in genus Nocarida.</title>
        <authorList>
            <person name="Li Z."/>
        </authorList>
    </citation>
    <scope>NUCLEOTIDE SEQUENCE [LARGE SCALE GENOMIC DNA]</scope>
    <source>
        <strain evidence="4 5">CDC186</strain>
    </source>
</reference>
<keyword evidence="5" id="KW-1185">Reference proteome</keyword>
<gene>
    <name evidence="4" type="ORF">U3653_26255</name>
</gene>
<sequence length="225" mass="24624">MTRPRLLDLFCCAGGGATGYHRAGFDVVGVDIAPQPRYPFTFHQGDALEFLAAHGHEFDVVHASPPCQRYSPLAALYPDREYPDLVAATRTALLAVGAPFVIENVMPAPLDLARSITLCGSMFGLRTYRHRRFESNVTLRPPAHPAHTARTATTKRRQRWAEGWNVSVTGHIGTYVGPEAMGIDWMTGDELCQAIPPAYTHHIGAQLHTHLSDPSGQLSLFEVAA</sequence>
<dbReference type="GO" id="GO:0008168">
    <property type="term" value="F:methyltransferase activity"/>
    <property type="evidence" value="ECO:0007669"/>
    <property type="project" value="UniProtKB-KW"/>
</dbReference>
<dbReference type="PROSITE" id="PS00094">
    <property type="entry name" value="C5_MTASE_1"/>
    <property type="match status" value="1"/>
</dbReference>
<keyword evidence="1 4" id="KW-0489">Methyltransferase</keyword>
<dbReference type="InterPro" id="IPR029063">
    <property type="entry name" value="SAM-dependent_MTases_sf"/>
</dbReference>
<evidence type="ECO:0000256" key="1">
    <source>
        <dbReference type="ARBA" id="ARBA00022603"/>
    </source>
</evidence>
<keyword evidence="2" id="KW-0808">Transferase</keyword>